<name>A0ABW4MDA1_9SPHN</name>
<dbReference type="Proteomes" id="UP001597215">
    <property type="component" value="Unassembled WGS sequence"/>
</dbReference>
<dbReference type="SUPFAM" id="SSF69593">
    <property type="entry name" value="Glycerol-3-phosphate (1)-acyltransferase"/>
    <property type="match status" value="1"/>
</dbReference>
<keyword evidence="5" id="KW-0443">Lipid metabolism</keyword>
<sequence length="244" mass="27485">MFAARLLLMVASLLVGLLLHNIWRLFRLPSPWPRLFLLSISWTAGIATATRGERIRKNVFYAANHHSWIDIPVMSGVTGCTFVANDGIEKWPLIGWLCTINNTIFVSRENRLSVGDQVDDLREAMSGDQPVTIFPEGTTHDGSGLLPFKPSLFAALVPPPKGMLVQPVFLSYGEHTRRLSWVGEEGIVENFWRIMTYVMPVTATLHFLEPFDPSHYPDRKAISAEVRHRIAEAMQAGDRYGRDV</sequence>
<evidence type="ECO:0000256" key="1">
    <source>
        <dbReference type="ARBA" id="ARBA00004370"/>
    </source>
</evidence>
<comment type="subcellular location">
    <subcellularLocation>
        <location evidence="1">Membrane</location>
    </subcellularLocation>
</comment>
<evidence type="ECO:0000256" key="6">
    <source>
        <dbReference type="ARBA" id="ARBA00023136"/>
    </source>
</evidence>
<dbReference type="Pfam" id="PF01553">
    <property type="entry name" value="Acyltransferase"/>
    <property type="match status" value="1"/>
</dbReference>
<evidence type="ECO:0000256" key="5">
    <source>
        <dbReference type="ARBA" id="ARBA00023098"/>
    </source>
</evidence>
<evidence type="ECO:0000256" key="2">
    <source>
        <dbReference type="ARBA" id="ARBA00022679"/>
    </source>
</evidence>
<keyword evidence="6" id="KW-0472">Membrane</keyword>
<reference evidence="10" key="1">
    <citation type="journal article" date="2019" name="Int. J. Syst. Evol. Microbiol.">
        <title>The Global Catalogue of Microorganisms (GCM) 10K type strain sequencing project: providing services to taxonomists for standard genome sequencing and annotation.</title>
        <authorList>
            <consortium name="The Broad Institute Genomics Platform"/>
            <consortium name="The Broad Institute Genome Sequencing Center for Infectious Disease"/>
            <person name="Wu L."/>
            <person name="Ma J."/>
        </authorList>
    </citation>
    <scope>NUCLEOTIDE SEQUENCE [LARGE SCALE GENOMIC DNA]</scope>
    <source>
        <strain evidence="10">CGMCC 1.12449</strain>
    </source>
</reference>
<keyword evidence="7 9" id="KW-0012">Acyltransferase</keyword>
<dbReference type="CDD" id="cd07989">
    <property type="entry name" value="LPLAT_AGPAT-like"/>
    <property type="match status" value="1"/>
</dbReference>
<dbReference type="InterPro" id="IPR002123">
    <property type="entry name" value="Plipid/glycerol_acylTrfase"/>
</dbReference>
<evidence type="ECO:0000256" key="4">
    <source>
        <dbReference type="ARBA" id="ARBA00022989"/>
    </source>
</evidence>
<keyword evidence="4" id="KW-1133">Transmembrane helix</keyword>
<keyword evidence="10" id="KW-1185">Reference proteome</keyword>
<comment type="caution">
    <text evidence="9">The sequence shown here is derived from an EMBL/GenBank/DDBJ whole genome shotgun (WGS) entry which is preliminary data.</text>
</comment>
<protein>
    <submittedName>
        <fullName evidence="9">Lysophospholipid acyltransferase family protein</fullName>
    </submittedName>
</protein>
<evidence type="ECO:0000256" key="7">
    <source>
        <dbReference type="ARBA" id="ARBA00023315"/>
    </source>
</evidence>
<dbReference type="EMBL" id="JBHUEL010000008">
    <property type="protein sequence ID" value="MFD1767011.1"/>
    <property type="molecule type" value="Genomic_DNA"/>
</dbReference>
<evidence type="ECO:0000313" key="9">
    <source>
        <dbReference type="EMBL" id="MFD1767011.1"/>
    </source>
</evidence>
<dbReference type="GO" id="GO:0016746">
    <property type="term" value="F:acyltransferase activity"/>
    <property type="evidence" value="ECO:0007669"/>
    <property type="project" value="UniProtKB-KW"/>
</dbReference>
<organism evidence="9 10">
    <name type="scientific">Sphingorhabdus buctiana</name>
    <dbReference type="NCBI Taxonomy" id="1508805"/>
    <lineage>
        <taxon>Bacteria</taxon>
        <taxon>Pseudomonadati</taxon>
        <taxon>Pseudomonadota</taxon>
        <taxon>Alphaproteobacteria</taxon>
        <taxon>Sphingomonadales</taxon>
        <taxon>Sphingomonadaceae</taxon>
        <taxon>Sphingorhabdus</taxon>
    </lineage>
</organism>
<dbReference type="SMART" id="SM00563">
    <property type="entry name" value="PlsC"/>
    <property type="match status" value="1"/>
</dbReference>
<keyword evidence="2" id="KW-0808">Transferase</keyword>
<gene>
    <name evidence="9" type="ORF">ACFSAG_09165</name>
</gene>
<dbReference type="RefSeq" id="WP_381513848.1">
    <property type="nucleotide sequence ID" value="NZ_JBHUEL010000008.1"/>
</dbReference>
<evidence type="ECO:0000256" key="3">
    <source>
        <dbReference type="ARBA" id="ARBA00022692"/>
    </source>
</evidence>
<feature type="domain" description="Phospholipid/glycerol acyltransferase" evidence="8">
    <location>
        <begin position="59"/>
        <end position="173"/>
    </location>
</feature>
<dbReference type="PANTHER" id="PTHR23063">
    <property type="entry name" value="PHOSPHOLIPID ACYLTRANSFERASE"/>
    <property type="match status" value="1"/>
</dbReference>
<accession>A0ABW4MDA1</accession>
<dbReference type="PANTHER" id="PTHR23063:SF52">
    <property type="entry name" value="LYSOPHOSPHATIDYLCHOLINE ACYLTRANSFERASE"/>
    <property type="match status" value="1"/>
</dbReference>
<evidence type="ECO:0000259" key="8">
    <source>
        <dbReference type="SMART" id="SM00563"/>
    </source>
</evidence>
<evidence type="ECO:0000313" key="10">
    <source>
        <dbReference type="Proteomes" id="UP001597215"/>
    </source>
</evidence>
<keyword evidence="3" id="KW-0812">Transmembrane</keyword>
<proteinExistence type="predicted"/>